<dbReference type="HAMAP" id="MF_00049_B">
    <property type="entry name" value="Leu_tRNA_synth_B"/>
    <property type="match status" value="1"/>
</dbReference>
<evidence type="ECO:0000256" key="7">
    <source>
        <dbReference type="ARBA" id="ARBA00023146"/>
    </source>
</evidence>
<dbReference type="FunFam" id="1.10.730.10:FF:000011">
    <property type="entry name" value="Leucine--tRNA ligase chloroplastic/mitochondrial"/>
    <property type="match status" value="1"/>
</dbReference>
<dbReference type="Pfam" id="PF13603">
    <property type="entry name" value="tRNA-synt_1_2"/>
    <property type="match status" value="2"/>
</dbReference>
<dbReference type="NCBIfam" id="TIGR00396">
    <property type="entry name" value="leuS_bact"/>
    <property type="match status" value="1"/>
</dbReference>
<keyword evidence="5 9" id="KW-0067">ATP-binding</keyword>
<comment type="similarity">
    <text evidence="1 9 10">Belongs to the class-I aminoacyl-tRNA synthetase family.</text>
</comment>
<accession>K9EF81</accession>
<feature type="domain" description="Leucyl-tRNA synthetase editing" evidence="14">
    <location>
        <begin position="377"/>
        <end position="513"/>
    </location>
</feature>
<dbReference type="Gene3D" id="1.10.730.10">
    <property type="entry name" value="Isoleucyl-tRNA Synthetase, Domain 1"/>
    <property type="match status" value="1"/>
</dbReference>
<dbReference type="FunFam" id="3.40.50.620:FF:000060">
    <property type="entry name" value="Leucine--tRNA ligase"/>
    <property type="match status" value="1"/>
</dbReference>
<reference evidence="15 16" key="1">
    <citation type="submission" date="2012-09" db="EMBL/GenBank/DDBJ databases">
        <title>The Genome Sequence of Actinobaculum massiliae ACS-171-V-COL2.</title>
        <authorList>
            <consortium name="The Broad Institute Genome Sequencing Platform"/>
            <person name="Earl A."/>
            <person name="Ward D."/>
            <person name="Feldgarden M."/>
            <person name="Gevers D."/>
            <person name="Saerens B."/>
            <person name="Vaneechoutte M."/>
            <person name="Walker B."/>
            <person name="Young S.K."/>
            <person name="Zeng Q."/>
            <person name="Gargeya S."/>
            <person name="Fitzgerald M."/>
            <person name="Haas B."/>
            <person name="Abouelleil A."/>
            <person name="Alvarado L."/>
            <person name="Arachchi H.M."/>
            <person name="Berlin A."/>
            <person name="Chapman S.B."/>
            <person name="Goldberg J."/>
            <person name="Griggs A."/>
            <person name="Gujja S."/>
            <person name="Hansen M."/>
            <person name="Howarth C."/>
            <person name="Imamovic A."/>
            <person name="Larimer J."/>
            <person name="McCowen C."/>
            <person name="Montmayeur A."/>
            <person name="Murphy C."/>
            <person name="Neiman D."/>
            <person name="Pearson M."/>
            <person name="Priest M."/>
            <person name="Roberts A."/>
            <person name="Saif S."/>
            <person name="Shea T."/>
            <person name="Sisk P."/>
            <person name="Sykes S."/>
            <person name="Wortman J."/>
            <person name="Nusbaum C."/>
            <person name="Birren B."/>
        </authorList>
    </citation>
    <scope>NUCLEOTIDE SEQUENCE [LARGE SCALE GENOMIC DNA]</scope>
    <source>
        <strain evidence="16">ACS-171-V-Col2</strain>
    </source>
</reference>
<dbReference type="AlphaFoldDB" id="K9EF81"/>
<dbReference type="STRING" id="202789.GCA_001457435_00617"/>
<evidence type="ECO:0000256" key="6">
    <source>
        <dbReference type="ARBA" id="ARBA00022917"/>
    </source>
</evidence>
<dbReference type="GO" id="GO:0002161">
    <property type="term" value="F:aminoacyl-tRNA deacylase activity"/>
    <property type="evidence" value="ECO:0007669"/>
    <property type="project" value="InterPro"/>
</dbReference>
<dbReference type="InterPro" id="IPR001412">
    <property type="entry name" value="aa-tRNA-synth_I_CS"/>
</dbReference>
<evidence type="ECO:0000256" key="5">
    <source>
        <dbReference type="ARBA" id="ARBA00022840"/>
    </source>
</evidence>
<comment type="caution">
    <text evidence="9">Lacks conserved residue(s) required for the propagation of feature annotation.</text>
</comment>
<keyword evidence="7 9" id="KW-0030">Aminoacyl-tRNA synthetase</keyword>
<dbReference type="HOGENOM" id="CLU_004427_0_0_11"/>
<feature type="short sequence motif" description="'KMSKS' region" evidence="9">
    <location>
        <begin position="747"/>
        <end position="751"/>
    </location>
</feature>
<dbReference type="PRINTS" id="PR00985">
    <property type="entry name" value="TRNASYNTHLEU"/>
</dbReference>
<dbReference type="PROSITE" id="PS00178">
    <property type="entry name" value="AA_TRNA_LIGASE_I"/>
    <property type="match status" value="1"/>
</dbReference>
<dbReference type="Gene3D" id="3.40.50.620">
    <property type="entry name" value="HUPs"/>
    <property type="match status" value="3"/>
</dbReference>
<protein>
    <recommendedName>
        <fullName evidence="9">Leucine--tRNA ligase</fullName>
        <ecNumber evidence="9">6.1.1.4</ecNumber>
    </recommendedName>
    <alternativeName>
        <fullName evidence="9">Leucyl-tRNA synthetase</fullName>
        <shortName evidence="9">LeuRS</shortName>
    </alternativeName>
</protein>
<dbReference type="InterPro" id="IPR009008">
    <property type="entry name" value="Val/Leu/Ile-tRNA-synth_edit"/>
</dbReference>
<evidence type="ECO:0000256" key="11">
    <source>
        <dbReference type="SAM" id="MobiDB-lite"/>
    </source>
</evidence>
<dbReference type="GO" id="GO:0004823">
    <property type="term" value="F:leucine-tRNA ligase activity"/>
    <property type="evidence" value="ECO:0007669"/>
    <property type="project" value="UniProtKB-UniRule"/>
</dbReference>
<dbReference type="Pfam" id="PF08264">
    <property type="entry name" value="Anticodon_1"/>
    <property type="match status" value="1"/>
</dbReference>
<evidence type="ECO:0000313" key="15">
    <source>
        <dbReference type="EMBL" id="EKU94541.1"/>
    </source>
</evidence>
<dbReference type="GO" id="GO:0005829">
    <property type="term" value="C:cytosol"/>
    <property type="evidence" value="ECO:0007669"/>
    <property type="project" value="TreeGrafter"/>
</dbReference>
<dbReference type="InterPro" id="IPR015413">
    <property type="entry name" value="Methionyl/Leucyl_tRNA_Synth"/>
</dbReference>
<evidence type="ECO:0000256" key="3">
    <source>
        <dbReference type="ARBA" id="ARBA00022598"/>
    </source>
</evidence>
<dbReference type="Pfam" id="PF09334">
    <property type="entry name" value="tRNA-synt_1g"/>
    <property type="match status" value="1"/>
</dbReference>
<feature type="binding site" evidence="9">
    <location>
        <position position="750"/>
    </location>
    <ligand>
        <name>ATP</name>
        <dbReference type="ChEBI" id="CHEBI:30616"/>
    </ligand>
</feature>
<keyword evidence="2 9" id="KW-0963">Cytoplasm</keyword>
<proteinExistence type="inferred from homology"/>
<dbReference type="Proteomes" id="UP000009888">
    <property type="component" value="Unassembled WGS sequence"/>
</dbReference>
<evidence type="ECO:0000256" key="1">
    <source>
        <dbReference type="ARBA" id="ARBA00005594"/>
    </source>
</evidence>
<feature type="domain" description="Methionyl/Leucyl tRNA synthetase" evidence="13">
    <location>
        <begin position="53"/>
        <end position="159"/>
    </location>
</feature>
<dbReference type="FunFam" id="3.40.50.620:FF:000056">
    <property type="entry name" value="Leucine--tRNA ligase"/>
    <property type="match status" value="1"/>
</dbReference>
<dbReference type="PANTHER" id="PTHR43740:SF2">
    <property type="entry name" value="LEUCINE--TRNA LIGASE, MITOCHONDRIAL"/>
    <property type="match status" value="1"/>
</dbReference>
<dbReference type="RefSeq" id="WP_007001693.1">
    <property type="nucleotide sequence ID" value="NZ_JH992956.1"/>
</dbReference>
<keyword evidence="3 9" id="KW-0436">Ligase</keyword>
<comment type="caution">
    <text evidence="15">The sequence shown here is derived from an EMBL/GenBank/DDBJ whole genome shotgun (WGS) entry which is preliminary data.</text>
</comment>
<dbReference type="InterPro" id="IPR014729">
    <property type="entry name" value="Rossmann-like_a/b/a_fold"/>
</dbReference>
<evidence type="ECO:0000313" key="16">
    <source>
        <dbReference type="Proteomes" id="UP000009888"/>
    </source>
</evidence>
<dbReference type="GO" id="GO:0006429">
    <property type="term" value="P:leucyl-tRNA aminoacylation"/>
    <property type="evidence" value="ECO:0007669"/>
    <property type="project" value="UniProtKB-UniRule"/>
</dbReference>
<evidence type="ECO:0000256" key="9">
    <source>
        <dbReference type="HAMAP-Rule" id="MF_00049"/>
    </source>
</evidence>
<dbReference type="InterPro" id="IPR002302">
    <property type="entry name" value="Leu-tRNA-ligase"/>
</dbReference>
<name>K9EF81_9ACTO</name>
<gene>
    <name evidence="9" type="primary">leuS</name>
    <name evidence="15" type="ORF">HMPREF9233_01488</name>
</gene>
<dbReference type="EC" id="6.1.1.4" evidence="9"/>
<dbReference type="InterPro" id="IPR013155">
    <property type="entry name" value="M/V/L/I-tRNA-synth_anticd-bd"/>
</dbReference>
<evidence type="ECO:0000256" key="4">
    <source>
        <dbReference type="ARBA" id="ARBA00022741"/>
    </source>
</evidence>
<feature type="region of interest" description="Disordered" evidence="11">
    <location>
        <begin position="567"/>
        <end position="588"/>
    </location>
</feature>
<dbReference type="SUPFAM" id="SSF50677">
    <property type="entry name" value="ValRS/IleRS/LeuRS editing domain"/>
    <property type="match status" value="1"/>
</dbReference>
<dbReference type="PANTHER" id="PTHR43740">
    <property type="entry name" value="LEUCYL-TRNA SYNTHETASE"/>
    <property type="match status" value="1"/>
</dbReference>
<comment type="catalytic activity">
    <reaction evidence="8 9">
        <text>tRNA(Leu) + L-leucine + ATP = L-leucyl-tRNA(Leu) + AMP + diphosphate</text>
        <dbReference type="Rhea" id="RHEA:11688"/>
        <dbReference type="Rhea" id="RHEA-COMP:9613"/>
        <dbReference type="Rhea" id="RHEA-COMP:9622"/>
        <dbReference type="ChEBI" id="CHEBI:30616"/>
        <dbReference type="ChEBI" id="CHEBI:33019"/>
        <dbReference type="ChEBI" id="CHEBI:57427"/>
        <dbReference type="ChEBI" id="CHEBI:78442"/>
        <dbReference type="ChEBI" id="CHEBI:78494"/>
        <dbReference type="ChEBI" id="CHEBI:456215"/>
        <dbReference type="EC" id="6.1.1.4"/>
    </reaction>
</comment>
<dbReference type="EMBL" id="AGWL01000008">
    <property type="protein sequence ID" value="EKU94541.1"/>
    <property type="molecule type" value="Genomic_DNA"/>
</dbReference>
<comment type="subcellular location">
    <subcellularLocation>
        <location evidence="9">Cytoplasm</location>
    </subcellularLocation>
</comment>
<dbReference type="InterPro" id="IPR009080">
    <property type="entry name" value="tRNAsynth_Ia_anticodon-bd"/>
</dbReference>
<evidence type="ECO:0000259" key="14">
    <source>
        <dbReference type="Pfam" id="PF13603"/>
    </source>
</evidence>
<dbReference type="eggNOG" id="COG0495">
    <property type="taxonomic scope" value="Bacteria"/>
</dbReference>
<evidence type="ECO:0000256" key="8">
    <source>
        <dbReference type="ARBA" id="ARBA00047469"/>
    </source>
</evidence>
<keyword evidence="16" id="KW-1185">Reference proteome</keyword>
<organism evidence="15 16">
    <name type="scientific">Actinobaculum massiliense ACS-171-V-Col2</name>
    <dbReference type="NCBI Taxonomy" id="883066"/>
    <lineage>
        <taxon>Bacteria</taxon>
        <taxon>Bacillati</taxon>
        <taxon>Actinomycetota</taxon>
        <taxon>Actinomycetes</taxon>
        <taxon>Actinomycetales</taxon>
        <taxon>Actinomycetaceae</taxon>
        <taxon>Actinobaculum</taxon>
    </lineage>
</organism>
<dbReference type="PATRIC" id="fig|883066.3.peg.1551"/>
<dbReference type="FunFam" id="3.40.50.620:FF:000087">
    <property type="entry name" value="Leucine--tRNA ligase"/>
    <property type="match status" value="1"/>
</dbReference>
<dbReference type="SUPFAM" id="SSF47323">
    <property type="entry name" value="Anticodon-binding domain of a subclass of class I aminoacyl-tRNA synthetases"/>
    <property type="match status" value="1"/>
</dbReference>
<sequence length="974" mass="108810">MSVEPGTSYRYTAELANNIEDRWQEYWKQEGTFYADNPIGELAGDAANNPKFYIADMFPYPSGKGLHVGHPLGYIATDTVARYHRMKGENVLYTMGYDAFGLPAEQYAVQTGQHPRITTEENIANMHRQLAKLGLSHDSRRSFATTDIDYVKWTQWIFLQVFNSWFDPQAERRDGRGKGAARPISELVAKFENGALATASGKKWTQLSASEQEKEISRYRLAYVAEAPVNWCPGLGTVLANEEVTADGRSERGNFPVFKRNLSQWMMRITAYADRLLDDLETIDWPEKVRAMQTNWIGRSEGATVRFEVSGGGTLNILDVYTTRPDTLFGSTFMAVAPEHELLGGTYPGEAGDGDALAVPDAWPEGTREDWTGGYASPREAVARYRAQAAAKSDTERTADEHEKTGVFSGIFGINPVTGGKVPIFVADYVLTGYGTGAIMAVPAHDDRDWEFAQKYNLDVIRTIGPAEDPYGPDLEAGAYTGDGVAVDSANEQISLNGLGKDEAKAKMTAWLEERGAGRATVNYRLRDWLFSRQRYWGEPFPILWDEEGNPHAVPEDQLPVELPEISDYSPISYDPEDANSSPTPPLEKDQEWVNVELDLGDGPRKYRRETNTMPQWAGSCWYELRYTDPTNNDAFSAPENEAYWMGPRPEQGNTAGGVDLYVGGVEHAVLHLLYARFWHKVLFDLGYVSSSEPFHKLFNQGYIQAYAYTDSRGQYVPADEVEEREDGAGGTEYFYNGAKVNREYGKMGKSLKNIVTPDAISEQYGTDTFRVYEMSMGPLDESRPWETRAIIGSQRFLQRLWRNIVNEEDGAVTVTEEAPDTTTATLLARTIAGVTADYETMHTNTAISKLIVLNNHLTSLERVSRAAAEALVLMVSPVAPHIAEELWNRLGHEQSLAREPFPVVEDESLLQDDLVTCVVQVRGKVRDRLEVPADISESDLQALALKSDRVQKYLEGEPRKVIVRAPKLVNVVP</sequence>
<evidence type="ECO:0000259" key="12">
    <source>
        <dbReference type="Pfam" id="PF08264"/>
    </source>
</evidence>
<dbReference type="FunFam" id="3.90.740.10:FF:000017">
    <property type="entry name" value="Leucine--tRNA ligase"/>
    <property type="match status" value="1"/>
</dbReference>
<evidence type="ECO:0000256" key="2">
    <source>
        <dbReference type="ARBA" id="ARBA00022490"/>
    </source>
</evidence>
<feature type="domain" description="Methionyl/Valyl/Leucyl/Isoleucyl-tRNA synthetase anticodon-binding" evidence="12">
    <location>
        <begin position="827"/>
        <end position="937"/>
    </location>
</feature>
<evidence type="ECO:0000256" key="10">
    <source>
        <dbReference type="RuleBase" id="RU363039"/>
    </source>
</evidence>
<keyword evidence="6 9" id="KW-0648">Protein biosynthesis</keyword>
<dbReference type="InterPro" id="IPR025709">
    <property type="entry name" value="Leu_tRNA-synth_edit"/>
</dbReference>
<evidence type="ECO:0000259" key="13">
    <source>
        <dbReference type="Pfam" id="PF09334"/>
    </source>
</evidence>
<dbReference type="CDD" id="cd07958">
    <property type="entry name" value="Anticodon_Ia_Leu_BEm"/>
    <property type="match status" value="1"/>
</dbReference>
<keyword evidence="4 9" id="KW-0547">Nucleotide-binding</keyword>
<dbReference type="Gene3D" id="3.90.740.10">
    <property type="entry name" value="Valyl/Leucyl/Isoleucyl-tRNA synthetase, editing domain"/>
    <property type="match status" value="1"/>
</dbReference>
<dbReference type="GO" id="GO:0005524">
    <property type="term" value="F:ATP binding"/>
    <property type="evidence" value="ECO:0007669"/>
    <property type="project" value="UniProtKB-UniRule"/>
</dbReference>
<feature type="domain" description="Leucyl-tRNA synthetase editing" evidence="14">
    <location>
        <begin position="295"/>
        <end position="343"/>
    </location>
</feature>
<dbReference type="SUPFAM" id="SSF52374">
    <property type="entry name" value="Nucleotidylyl transferase"/>
    <property type="match status" value="1"/>
</dbReference>